<name>A0A1I5LNX3_9PSEU</name>
<evidence type="ECO:0000256" key="1">
    <source>
        <dbReference type="SAM" id="MobiDB-lite"/>
    </source>
</evidence>
<dbReference type="Pfam" id="PF12079">
    <property type="entry name" value="DUF3558"/>
    <property type="match status" value="1"/>
</dbReference>
<sequence length="204" mass="21231">MVVAVIAVALVGGCSPGEAGSPSPAELSTTSGSNGPDTSDPPHSGAPKVTNPLPESVLSGSPCDALTRQQVEDALGKNAGHGELDADFAPGPTCRWSNLETGAGFSVFFGTKTRQGLSDFYQNTRPQMKVWREIPSVRGYPAVAFRFDADPESSCTVAVGIADTYDVSVAVSTPIRRRPDSDPCVPAERLAGELVGNLEQKAGR</sequence>
<evidence type="ECO:0008006" key="4">
    <source>
        <dbReference type="Google" id="ProtNLM"/>
    </source>
</evidence>
<organism evidence="2 3">
    <name type="scientific">Amycolatopsis arida</name>
    <dbReference type="NCBI Taxonomy" id="587909"/>
    <lineage>
        <taxon>Bacteria</taxon>
        <taxon>Bacillati</taxon>
        <taxon>Actinomycetota</taxon>
        <taxon>Actinomycetes</taxon>
        <taxon>Pseudonocardiales</taxon>
        <taxon>Pseudonocardiaceae</taxon>
        <taxon>Amycolatopsis</taxon>
    </lineage>
</organism>
<evidence type="ECO:0000313" key="3">
    <source>
        <dbReference type="Proteomes" id="UP000198727"/>
    </source>
</evidence>
<accession>A0A1I5LNX3</accession>
<reference evidence="3" key="1">
    <citation type="submission" date="2016-10" db="EMBL/GenBank/DDBJ databases">
        <authorList>
            <person name="Varghese N."/>
            <person name="Submissions S."/>
        </authorList>
    </citation>
    <scope>NUCLEOTIDE SEQUENCE [LARGE SCALE GENOMIC DNA]</scope>
    <source>
        <strain evidence="3">CGMCC 4.5579</strain>
    </source>
</reference>
<feature type="compositionally biased region" description="Polar residues" evidence="1">
    <location>
        <begin position="26"/>
        <end position="37"/>
    </location>
</feature>
<gene>
    <name evidence="2" type="ORF">SAMN05421810_101608</name>
</gene>
<evidence type="ECO:0000313" key="2">
    <source>
        <dbReference type="EMBL" id="SFO98912.1"/>
    </source>
</evidence>
<proteinExistence type="predicted"/>
<protein>
    <recommendedName>
        <fullName evidence="4">DUF3558 domain-containing protein</fullName>
    </recommendedName>
</protein>
<dbReference type="AlphaFoldDB" id="A0A1I5LNX3"/>
<dbReference type="STRING" id="587909.SAMN05421810_101608"/>
<dbReference type="Proteomes" id="UP000198727">
    <property type="component" value="Unassembled WGS sequence"/>
</dbReference>
<dbReference type="InterPro" id="IPR024520">
    <property type="entry name" value="DUF3558"/>
</dbReference>
<keyword evidence="3" id="KW-1185">Reference proteome</keyword>
<feature type="region of interest" description="Disordered" evidence="1">
    <location>
        <begin position="15"/>
        <end position="61"/>
    </location>
</feature>
<dbReference type="EMBL" id="FOWW01000001">
    <property type="protein sequence ID" value="SFO98912.1"/>
    <property type="molecule type" value="Genomic_DNA"/>
</dbReference>